<feature type="region of interest" description="Disordered" evidence="1">
    <location>
        <begin position="107"/>
        <end position="141"/>
    </location>
</feature>
<comment type="caution">
    <text evidence="2">The sequence shown here is derived from an EMBL/GenBank/DDBJ whole genome shotgun (WGS) entry which is preliminary data.</text>
</comment>
<accession>A0AAV1R3Y5</accession>
<evidence type="ECO:0000313" key="3">
    <source>
        <dbReference type="Proteomes" id="UP001314170"/>
    </source>
</evidence>
<proteinExistence type="predicted"/>
<dbReference type="Proteomes" id="UP001314170">
    <property type="component" value="Unassembled WGS sequence"/>
</dbReference>
<feature type="compositionally biased region" description="Basic and acidic residues" evidence="1">
    <location>
        <begin position="1"/>
        <end position="23"/>
    </location>
</feature>
<organism evidence="2 3">
    <name type="scientific">Dovyalis caffra</name>
    <dbReference type="NCBI Taxonomy" id="77055"/>
    <lineage>
        <taxon>Eukaryota</taxon>
        <taxon>Viridiplantae</taxon>
        <taxon>Streptophyta</taxon>
        <taxon>Embryophyta</taxon>
        <taxon>Tracheophyta</taxon>
        <taxon>Spermatophyta</taxon>
        <taxon>Magnoliopsida</taxon>
        <taxon>eudicotyledons</taxon>
        <taxon>Gunneridae</taxon>
        <taxon>Pentapetalae</taxon>
        <taxon>rosids</taxon>
        <taxon>fabids</taxon>
        <taxon>Malpighiales</taxon>
        <taxon>Salicaceae</taxon>
        <taxon>Flacourtieae</taxon>
        <taxon>Dovyalis</taxon>
    </lineage>
</organism>
<evidence type="ECO:0000313" key="2">
    <source>
        <dbReference type="EMBL" id="CAK7327021.1"/>
    </source>
</evidence>
<dbReference type="EMBL" id="CAWUPB010000851">
    <property type="protein sequence ID" value="CAK7327021.1"/>
    <property type="molecule type" value="Genomic_DNA"/>
</dbReference>
<feature type="compositionally biased region" description="Polar residues" evidence="1">
    <location>
        <begin position="109"/>
        <end position="124"/>
    </location>
</feature>
<evidence type="ECO:0000256" key="1">
    <source>
        <dbReference type="SAM" id="MobiDB-lite"/>
    </source>
</evidence>
<protein>
    <submittedName>
        <fullName evidence="2">Uncharacterized protein</fullName>
    </submittedName>
</protein>
<sequence>MSKEARKDPNRQFWQKEVERTSGGKEMNLGNRKSRPVPKEEKLVKAGFANLMRFNHDLKKKNTESTHDLKNMQLFEGDESTWILSTDHHLVATIFLTPTNKAEIHEKTSNQTVRNPSKQPSLPTITLPRPPHLADPASHLDASPTVRQLPFKYKKIKSTQLLANPRFSPMDELLTMVKGSGDHKKIEELIESPTKIIINYAN</sequence>
<name>A0AAV1R3Y5_9ROSI</name>
<keyword evidence="3" id="KW-1185">Reference proteome</keyword>
<gene>
    <name evidence="2" type="ORF">DCAF_LOCUS4728</name>
</gene>
<feature type="region of interest" description="Disordered" evidence="1">
    <location>
        <begin position="1"/>
        <end position="40"/>
    </location>
</feature>
<dbReference type="AlphaFoldDB" id="A0AAV1R3Y5"/>
<reference evidence="2 3" key="1">
    <citation type="submission" date="2024-01" db="EMBL/GenBank/DDBJ databases">
        <authorList>
            <person name="Waweru B."/>
        </authorList>
    </citation>
    <scope>NUCLEOTIDE SEQUENCE [LARGE SCALE GENOMIC DNA]</scope>
</reference>